<keyword evidence="3" id="KW-0786">Thiamine pyrophosphate</keyword>
<evidence type="ECO:0000259" key="5">
    <source>
        <dbReference type="Pfam" id="PF02776"/>
    </source>
</evidence>
<dbReference type="SUPFAM" id="SSF52467">
    <property type="entry name" value="DHS-like NAD/FAD-binding domain"/>
    <property type="match status" value="1"/>
</dbReference>
<dbReference type="InterPro" id="IPR045229">
    <property type="entry name" value="TPP_enz"/>
</dbReference>
<dbReference type="PANTHER" id="PTHR18968">
    <property type="entry name" value="THIAMINE PYROPHOSPHATE ENZYMES"/>
    <property type="match status" value="1"/>
</dbReference>
<evidence type="ECO:0000313" key="7">
    <source>
        <dbReference type="Proteomes" id="UP000677054"/>
    </source>
</evidence>
<dbReference type="InterPro" id="IPR012000">
    <property type="entry name" value="Thiamin_PyroP_enz_cen_dom"/>
</dbReference>
<dbReference type="GO" id="GO:0003984">
    <property type="term" value="F:acetolactate synthase activity"/>
    <property type="evidence" value="ECO:0007669"/>
    <property type="project" value="TreeGrafter"/>
</dbReference>
<gene>
    <name evidence="6" type="ORF">DSTB1V02_LOCUS9894</name>
</gene>
<dbReference type="GO" id="GO:0009097">
    <property type="term" value="P:isoleucine biosynthetic process"/>
    <property type="evidence" value="ECO:0007669"/>
    <property type="project" value="TreeGrafter"/>
</dbReference>
<protein>
    <recommendedName>
        <fullName evidence="8">Acetolactate synthase</fullName>
    </recommendedName>
</protein>
<evidence type="ECO:0000259" key="4">
    <source>
        <dbReference type="Pfam" id="PF00205"/>
    </source>
</evidence>
<feature type="domain" description="Thiamine pyrophosphate enzyme central" evidence="4">
    <location>
        <begin position="204"/>
        <end position="292"/>
    </location>
</feature>
<dbReference type="AlphaFoldDB" id="A0A7R9A9T2"/>
<dbReference type="SUPFAM" id="SSF52518">
    <property type="entry name" value="Thiamin diphosphate-binding fold (THDP-binding)"/>
    <property type="match status" value="1"/>
</dbReference>
<comment type="cofactor">
    <cofactor evidence="1">
        <name>thiamine diphosphate</name>
        <dbReference type="ChEBI" id="CHEBI:58937"/>
    </cofactor>
</comment>
<dbReference type="CDD" id="cd07035">
    <property type="entry name" value="TPP_PYR_POX_like"/>
    <property type="match status" value="1"/>
</dbReference>
<evidence type="ECO:0000313" key="6">
    <source>
        <dbReference type="EMBL" id="CAD7250111.1"/>
    </source>
</evidence>
<dbReference type="Pfam" id="PF02776">
    <property type="entry name" value="TPP_enzyme_N"/>
    <property type="match status" value="1"/>
</dbReference>
<dbReference type="GO" id="GO:0050660">
    <property type="term" value="F:flavin adenine dinucleotide binding"/>
    <property type="evidence" value="ECO:0007669"/>
    <property type="project" value="TreeGrafter"/>
</dbReference>
<accession>A0A7R9A9T2</accession>
<sequence>MFTLVGGHISPILVAAERLGIRVIDTRHEVSAVFAADPVARLSGKIGVAAVTAGPGLTNIVTAIKNAQMAESPVLLMGGAAANLWKGRGALQDIEQLKLFAPICKFTATVTSLRDIVPTLRKAIQIAQSGTSGPVFVEFPIDTLYPYEDVSKEFANAPVGKGLQGKIASWYLNNYLANLFAGAFEQRDISPLPVDIPMPVFSVVEKAVDMVKKSKKPLLIIGSQCMLPPTSVRRLKAAVESMGIPCYLGGMARGLLGRDSSIQMRHSRRDALREADCIILAGAVCDFRLSYGRGLNRRAN</sequence>
<feature type="domain" description="Thiamine pyrophosphate enzyme N-terminal TPP-binding" evidence="5">
    <location>
        <begin position="1"/>
        <end position="98"/>
    </location>
</feature>
<dbReference type="InterPro" id="IPR029035">
    <property type="entry name" value="DHS-like_NAD/FAD-binding_dom"/>
</dbReference>
<dbReference type="EMBL" id="CAJPEV010002657">
    <property type="protein sequence ID" value="CAG0897660.1"/>
    <property type="molecule type" value="Genomic_DNA"/>
</dbReference>
<dbReference type="GO" id="GO:0005948">
    <property type="term" value="C:acetolactate synthase complex"/>
    <property type="evidence" value="ECO:0007669"/>
    <property type="project" value="TreeGrafter"/>
</dbReference>
<name>A0A7R9A9T2_9CRUS</name>
<dbReference type="InterPro" id="IPR029061">
    <property type="entry name" value="THDP-binding"/>
</dbReference>
<dbReference type="Pfam" id="PF00205">
    <property type="entry name" value="TPP_enzyme_M"/>
    <property type="match status" value="1"/>
</dbReference>
<dbReference type="GO" id="GO:0000287">
    <property type="term" value="F:magnesium ion binding"/>
    <property type="evidence" value="ECO:0007669"/>
    <property type="project" value="InterPro"/>
</dbReference>
<reference evidence="6" key="1">
    <citation type="submission" date="2020-11" db="EMBL/GenBank/DDBJ databases">
        <authorList>
            <person name="Tran Van P."/>
        </authorList>
    </citation>
    <scope>NUCLEOTIDE SEQUENCE</scope>
</reference>
<evidence type="ECO:0000256" key="1">
    <source>
        <dbReference type="ARBA" id="ARBA00001964"/>
    </source>
</evidence>
<comment type="similarity">
    <text evidence="2">Belongs to the TPP enzyme family.</text>
</comment>
<keyword evidence="7" id="KW-1185">Reference proteome</keyword>
<dbReference type="Proteomes" id="UP000677054">
    <property type="component" value="Unassembled WGS sequence"/>
</dbReference>
<dbReference type="Gene3D" id="3.40.50.1220">
    <property type="entry name" value="TPP-binding domain"/>
    <property type="match status" value="1"/>
</dbReference>
<dbReference type="EMBL" id="LR902174">
    <property type="protein sequence ID" value="CAD7250111.1"/>
    <property type="molecule type" value="Genomic_DNA"/>
</dbReference>
<dbReference type="InterPro" id="IPR012001">
    <property type="entry name" value="Thiamin_PyroP_enz_TPP-bd_dom"/>
</dbReference>
<proteinExistence type="inferred from homology"/>
<evidence type="ECO:0000256" key="3">
    <source>
        <dbReference type="ARBA" id="ARBA00023052"/>
    </source>
</evidence>
<dbReference type="Gene3D" id="3.40.50.970">
    <property type="match status" value="1"/>
</dbReference>
<evidence type="ECO:0000256" key="2">
    <source>
        <dbReference type="ARBA" id="ARBA00007812"/>
    </source>
</evidence>
<organism evidence="6">
    <name type="scientific">Darwinula stevensoni</name>
    <dbReference type="NCBI Taxonomy" id="69355"/>
    <lineage>
        <taxon>Eukaryota</taxon>
        <taxon>Metazoa</taxon>
        <taxon>Ecdysozoa</taxon>
        <taxon>Arthropoda</taxon>
        <taxon>Crustacea</taxon>
        <taxon>Oligostraca</taxon>
        <taxon>Ostracoda</taxon>
        <taxon>Podocopa</taxon>
        <taxon>Podocopida</taxon>
        <taxon>Darwinulocopina</taxon>
        <taxon>Darwinuloidea</taxon>
        <taxon>Darwinulidae</taxon>
        <taxon>Darwinula</taxon>
    </lineage>
</organism>
<dbReference type="PANTHER" id="PTHR18968:SF166">
    <property type="entry name" value="2-HYDROXYACYL-COA LYASE 2"/>
    <property type="match status" value="1"/>
</dbReference>
<dbReference type="GO" id="GO:0009099">
    <property type="term" value="P:L-valine biosynthetic process"/>
    <property type="evidence" value="ECO:0007669"/>
    <property type="project" value="TreeGrafter"/>
</dbReference>
<dbReference type="GO" id="GO:0030976">
    <property type="term" value="F:thiamine pyrophosphate binding"/>
    <property type="evidence" value="ECO:0007669"/>
    <property type="project" value="InterPro"/>
</dbReference>
<dbReference type="OrthoDB" id="16262at2759"/>
<evidence type="ECO:0008006" key="8">
    <source>
        <dbReference type="Google" id="ProtNLM"/>
    </source>
</evidence>